<organism evidence="2 3">
    <name type="scientific">Paracoccidioides brasiliensis (strain Pb18)</name>
    <dbReference type="NCBI Taxonomy" id="502780"/>
    <lineage>
        <taxon>Eukaryota</taxon>
        <taxon>Fungi</taxon>
        <taxon>Dikarya</taxon>
        <taxon>Ascomycota</taxon>
        <taxon>Pezizomycotina</taxon>
        <taxon>Eurotiomycetes</taxon>
        <taxon>Eurotiomycetidae</taxon>
        <taxon>Onygenales</taxon>
        <taxon>Ajellomycetaceae</taxon>
        <taxon>Paracoccidioides</taxon>
    </lineage>
</organism>
<dbReference type="EMBL" id="KN275959">
    <property type="protein sequence ID" value="KGM92344.1"/>
    <property type="molecule type" value="Genomic_DNA"/>
</dbReference>
<evidence type="ECO:0000313" key="3">
    <source>
        <dbReference type="Proteomes" id="UP000001628"/>
    </source>
</evidence>
<dbReference type="GeneID" id="22587438"/>
<dbReference type="VEuPathDB" id="FungiDB:PADG_11541"/>
<gene>
    <name evidence="2" type="ORF">PADG_11541</name>
</gene>
<keyword evidence="3" id="KW-1185">Reference proteome</keyword>
<evidence type="ECO:0000313" key="2">
    <source>
        <dbReference type="EMBL" id="KGM92344.1"/>
    </source>
</evidence>
<protein>
    <submittedName>
        <fullName evidence="2">Uncharacterized protein</fullName>
    </submittedName>
</protein>
<feature type="compositionally biased region" description="Basic and acidic residues" evidence="1">
    <location>
        <begin position="39"/>
        <end position="49"/>
    </location>
</feature>
<feature type="compositionally biased region" description="Polar residues" evidence="1">
    <location>
        <begin position="28"/>
        <end position="38"/>
    </location>
</feature>
<dbReference type="OrthoDB" id="4188608at2759"/>
<dbReference type="eggNOG" id="ENOG502TG3V">
    <property type="taxonomic scope" value="Eukaryota"/>
</dbReference>
<name>A0A0A0HT20_PARBD</name>
<dbReference type="AlphaFoldDB" id="A0A0A0HT20"/>
<accession>A0A0A0HT20</accession>
<dbReference type="InParanoid" id="A0A0A0HT20"/>
<feature type="region of interest" description="Disordered" evidence="1">
    <location>
        <begin position="25"/>
        <end position="61"/>
    </location>
</feature>
<dbReference type="HOGENOM" id="CLU_2590410_0_0_1"/>
<dbReference type="KEGG" id="pbn:PADG_11541"/>
<proteinExistence type="predicted"/>
<reference evidence="2 3" key="1">
    <citation type="journal article" date="2011" name="PLoS Genet.">
        <title>Comparative genomic analysis of human fungal pathogens causing paracoccidioidomycosis.</title>
        <authorList>
            <person name="Desjardins C.A."/>
            <person name="Champion M.D."/>
            <person name="Holder J.W."/>
            <person name="Muszewska A."/>
            <person name="Goldberg J."/>
            <person name="Bailao A.M."/>
            <person name="Brigido M.M."/>
            <person name="Ferreira M.E."/>
            <person name="Garcia A.M."/>
            <person name="Grynberg M."/>
            <person name="Gujja S."/>
            <person name="Heiman D.I."/>
            <person name="Henn M.R."/>
            <person name="Kodira C.D."/>
            <person name="Leon-Narvaez H."/>
            <person name="Longo L.V."/>
            <person name="Ma L.J."/>
            <person name="Malavazi I."/>
            <person name="Matsuo A.L."/>
            <person name="Morais F.V."/>
            <person name="Pereira M."/>
            <person name="Rodriguez-Brito S."/>
            <person name="Sakthikumar S."/>
            <person name="Salem-Izacc S.M."/>
            <person name="Sykes S.M."/>
            <person name="Teixeira M.M."/>
            <person name="Vallejo M.C."/>
            <person name="Walter M.E."/>
            <person name="Yandava C."/>
            <person name="Young S."/>
            <person name="Zeng Q."/>
            <person name="Zucker J."/>
            <person name="Felipe M.S."/>
            <person name="Goldman G.H."/>
            <person name="Haas B.J."/>
            <person name="McEwen J.G."/>
            <person name="Nino-Vega G."/>
            <person name="Puccia R."/>
            <person name="San-Blas G."/>
            <person name="Soares C.M."/>
            <person name="Birren B.W."/>
            <person name="Cuomo C.A."/>
        </authorList>
    </citation>
    <scope>NUCLEOTIDE SEQUENCE [LARGE SCALE GENOMIC DNA]</scope>
    <source>
        <strain evidence="2 3">Pb18</strain>
    </source>
</reference>
<dbReference type="RefSeq" id="XP_010759000.1">
    <property type="nucleotide sequence ID" value="XM_010760698.1"/>
</dbReference>
<evidence type="ECO:0000256" key="1">
    <source>
        <dbReference type="SAM" id="MobiDB-lite"/>
    </source>
</evidence>
<dbReference type="Proteomes" id="UP000001628">
    <property type="component" value="Unassembled WGS sequence"/>
</dbReference>
<sequence>MGDRRSDSYDGEVKEADVVIGGKKIDSKTAQQLSSSGRRAQDTRIENKPNRSLNGAGAKVAAELARERMAKEAKGEQQRK</sequence>